<protein>
    <submittedName>
        <fullName evidence="2">Uncharacterized protein</fullName>
    </submittedName>
</protein>
<dbReference type="Proteomes" id="UP000054350">
    <property type="component" value="Unassembled WGS sequence"/>
</dbReference>
<dbReference type="STRING" id="578462.A0A0L0SM17"/>
<evidence type="ECO:0000256" key="1">
    <source>
        <dbReference type="SAM" id="MobiDB-lite"/>
    </source>
</evidence>
<proteinExistence type="predicted"/>
<dbReference type="GO" id="GO:0005654">
    <property type="term" value="C:nucleoplasm"/>
    <property type="evidence" value="ECO:0007669"/>
    <property type="project" value="TreeGrafter"/>
</dbReference>
<reference evidence="2 3" key="1">
    <citation type="submission" date="2009-11" db="EMBL/GenBank/DDBJ databases">
        <title>Annotation of Allomyces macrogynus ATCC 38327.</title>
        <authorList>
            <consortium name="The Broad Institute Genome Sequencing Platform"/>
            <person name="Russ C."/>
            <person name="Cuomo C."/>
            <person name="Burger G."/>
            <person name="Gray M.W."/>
            <person name="Holland P.W.H."/>
            <person name="King N."/>
            <person name="Lang F.B.F."/>
            <person name="Roger A.J."/>
            <person name="Ruiz-Trillo I."/>
            <person name="Young S.K."/>
            <person name="Zeng Q."/>
            <person name="Gargeya S."/>
            <person name="Fitzgerald M."/>
            <person name="Haas B."/>
            <person name="Abouelleil A."/>
            <person name="Alvarado L."/>
            <person name="Arachchi H.M."/>
            <person name="Berlin A."/>
            <person name="Chapman S.B."/>
            <person name="Gearin G."/>
            <person name="Goldberg J."/>
            <person name="Griggs A."/>
            <person name="Gujja S."/>
            <person name="Hansen M."/>
            <person name="Heiman D."/>
            <person name="Howarth C."/>
            <person name="Larimer J."/>
            <person name="Lui A."/>
            <person name="MacDonald P.J.P."/>
            <person name="McCowen C."/>
            <person name="Montmayeur A."/>
            <person name="Murphy C."/>
            <person name="Neiman D."/>
            <person name="Pearson M."/>
            <person name="Priest M."/>
            <person name="Roberts A."/>
            <person name="Saif S."/>
            <person name="Shea T."/>
            <person name="Sisk P."/>
            <person name="Stolte C."/>
            <person name="Sykes S."/>
            <person name="Wortman J."/>
            <person name="Nusbaum C."/>
            <person name="Birren B."/>
        </authorList>
    </citation>
    <scope>NUCLEOTIDE SEQUENCE [LARGE SCALE GENOMIC DNA]</scope>
    <source>
        <strain evidence="2 3">ATCC 38327</strain>
    </source>
</reference>
<dbReference type="Gene3D" id="1.10.20.120">
    <property type="match status" value="1"/>
</dbReference>
<evidence type="ECO:0000313" key="3">
    <source>
        <dbReference type="Proteomes" id="UP000054350"/>
    </source>
</evidence>
<feature type="compositionally biased region" description="Polar residues" evidence="1">
    <location>
        <begin position="289"/>
        <end position="301"/>
    </location>
</feature>
<dbReference type="InterPro" id="IPR040456">
    <property type="entry name" value="RNase_H2_suB"/>
</dbReference>
<keyword evidence="3" id="KW-1185">Reference proteome</keyword>
<dbReference type="VEuPathDB" id="FungiDB:AMAG_08611"/>
<sequence>MATSMNAATARYAKTPLLVFPTAAAAGEPTVLRSLVLPNAKTGEPTTYLTQAPRDEAPNSSTAHDGRGDLVLFALDYAPSETSAFMDDVVVSDASVAVVTPFDPVFLLLRLATDRAEHHPVLLDDLMHDPSFPDLAHLGNHHAAHLHRLLATYLCDVVTSPGITAYRLAPTKVRYFLIAKAERLAAHFASNAADLYPPEPRTAADAVRWHRRAVETLSEWVASRWITNVLLAHYQFPAEKKPDAMDALVQAAIQGKNTGKRAAGTNVGNAGLAPKAKKTAAPPKPVGKNQKTLSSFFTKKS</sequence>
<dbReference type="GO" id="GO:0006401">
    <property type="term" value="P:RNA catabolic process"/>
    <property type="evidence" value="ECO:0007669"/>
    <property type="project" value="TreeGrafter"/>
</dbReference>
<dbReference type="OrthoDB" id="29098at2759"/>
<dbReference type="PANTHER" id="PTHR13383:SF11">
    <property type="entry name" value="RIBONUCLEASE H2 SUBUNIT B"/>
    <property type="match status" value="1"/>
</dbReference>
<evidence type="ECO:0000313" key="2">
    <source>
        <dbReference type="EMBL" id="KNE63488.1"/>
    </source>
</evidence>
<reference evidence="3" key="2">
    <citation type="submission" date="2009-11" db="EMBL/GenBank/DDBJ databases">
        <title>The Genome Sequence of Allomyces macrogynus strain ATCC 38327.</title>
        <authorList>
            <consortium name="The Broad Institute Genome Sequencing Platform"/>
            <person name="Russ C."/>
            <person name="Cuomo C."/>
            <person name="Shea T."/>
            <person name="Young S.K."/>
            <person name="Zeng Q."/>
            <person name="Koehrsen M."/>
            <person name="Haas B."/>
            <person name="Borodovsky M."/>
            <person name="Guigo R."/>
            <person name="Alvarado L."/>
            <person name="Berlin A."/>
            <person name="Borenstein D."/>
            <person name="Chen Z."/>
            <person name="Engels R."/>
            <person name="Freedman E."/>
            <person name="Gellesch M."/>
            <person name="Goldberg J."/>
            <person name="Griggs A."/>
            <person name="Gujja S."/>
            <person name="Heiman D."/>
            <person name="Hepburn T."/>
            <person name="Howarth C."/>
            <person name="Jen D."/>
            <person name="Larson L."/>
            <person name="Lewis B."/>
            <person name="Mehta T."/>
            <person name="Park D."/>
            <person name="Pearson M."/>
            <person name="Roberts A."/>
            <person name="Saif S."/>
            <person name="Shenoy N."/>
            <person name="Sisk P."/>
            <person name="Stolte C."/>
            <person name="Sykes S."/>
            <person name="Walk T."/>
            <person name="White J."/>
            <person name="Yandava C."/>
            <person name="Burger G."/>
            <person name="Gray M.W."/>
            <person name="Holland P.W.H."/>
            <person name="King N."/>
            <person name="Lang F.B.F."/>
            <person name="Roger A.J."/>
            <person name="Ruiz-Trillo I."/>
            <person name="Lander E."/>
            <person name="Nusbaum C."/>
        </authorList>
    </citation>
    <scope>NUCLEOTIDE SEQUENCE [LARGE SCALE GENOMIC DNA]</scope>
    <source>
        <strain evidence="3">ATCC 38327</strain>
    </source>
</reference>
<feature type="region of interest" description="Disordered" evidence="1">
    <location>
        <begin position="43"/>
        <end position="63"/>
    </location>
</feature>
<dbReference type="AlphaFoldDB" id="A0A0L0SM17"/>
<organism evidence="2 3">
    <name type="scientific">Allomyces macrogynus (strain ATCC 38327)</name>
    <name type="common">Allomyces javanicus var. macrogynus</name>
    <dbReference type="NCBI Taxonomy" id="578462"/>
    <lineage>
        <taxon>Eukaryota</taxon>
        <taxon>Fungi</taxon>
        <taxon>Fungi incertae sedis</taxon>
        <taxon>Blastocladiomycota</taxon>
        <taxon>Blastocladiomycetes</taxon>
        <taxon>Blastocladiales</taxon>
        <taxon>Blastocladiaceae</taxon>
        <taxon>Allomyces</taxon>
    </lineage>
</organism>
<dbReference type="PANTHER" id="PTHR13383">
    <property type="entry name" value="RIBONUCLEASE H2 SUBUNIT B"/>
    <property type="match status" value="1"/>
</dbReference>
<feature type="region of interest" description="Disordered" evidence="1">
    <location>
        <begin position="258"/>
        <end position="301"/>
    </location>
</feature>
<name>A0A0L0SM17_ALLM3</name>
<dbReference type="GO" id="GO:0032299">
    <property type="term" value="C:ribonuclease H2 complex"/>
    <property type="evidence" value="ECO:0007669"/>
    <property type="project" value="InterPro"/>
</dbReference>
<accession>A0A0L0SM17</accession>
<gene>
    <name evidence="2" type="ORF">AMAG_08611</name>
</gene>
<dbReference type="EMBL" id="GG745342">
    <property type="protein sequence ID" value="KNE63488.1"/>
    <property type="molecule type" value="Genomic_DNA"/>
</dbReference>